<dbReference type="PANTHER" id="PTHR10587">
    <property type="entry name" value="GLYCOSYL TRANSFERASE-RELATED"/>
    <property type="match status" value="1"/>
</dbReference>
<dbReference type="CDD" id="cd10917">
    <property type="entry name" value="CE4_NodB_like_6s_7s"/>
    <property type="match status" value="1"/>
</dbReference>
<dbReference type="PROSITE" id="PS51677">
    <property type="entry name" value="NODB"/>
    <property type="match status" value="1"/>
</dbReference>
<dbReference type="InterPro" id="IPR011330">
    <property type="entry name" value="Glyco_hydro/deAcase_b/a-brl"/>
</dbReference>
<protein>
    <submittedName>
        <fullName evidence="4">Polysaccharide deacetylase family protein</fullName>
        <ecNumber evidence="4">3.-.-.-</ecNumber>
    </submittedName>
</protein>
<feature type="domain" description="NodB homology" evidence="3">
    <location>
        <begin position="25"/>
        <end position="206"/>
    </location>
</feature>
<comment type="caution">
    <text evidence="4">The sequence shown here is derived from an EMBL/GenBank/DDBJ whole genome shotgun (WGS) entry which is preliminary data.</text>
</comment>
<dbReference type="SUPFAM" id="SSF88713">
    <property type="entry name" value="Glycoside hydrolase/deacetylase"/>
    <property type="match status" value="1"/>
</dbReference>
<accession>A0ABT8CR68</accession>
<dbReference type="EMBL" id="JAUFQU010000001">
    <property type="protein sequence ID" value="MDN3705700.1"/>
    <property type="molecule type" value="Genomic_DNA"/>
</dbReference>
<reference evidence="4" key="3">
    <citation type="submission" date="2023-06" db="EMBL/GenBank/DDBJ databases">
        <authorList>
            <person name="Lucena T."/>
            <person name="Sun Q."/>
        </authorList>
    </citation>
    <scope>NUCLEOTIDE SEQUENCE</scope>
    <source>
        <strain evidence="4">CECT 7184</strain>
    </source>
</reference>
<dbReference type="InterPro" id="IPR050248">
    <property type="entry name" value="Polysacc_deacetylase_ArnD"/>
</dbReference>
<evidence type="ECO:0000256" key="2">
    <source>
        <dbReference type="ARBA" id="ARBA00022801"/>
    </source>
</evidence>
<dbReference type="GO" id="GO:0016787">
    <property type="term" value="F:hydrolase activity"/>
    <property type="evidence" value="ECO:0007669"/>
    <property type="project" value="UniProtKB-KW"/>
</dbReference>
<organism evidence="4 6">
    <name type="scientific">Paenimyroides ceti</name>
    <dbReference type="NCBI Taxonomy" id="395087"/>
    <lineage>
        <taxon>Bacteria</taxon>
        <taxon>Pseudomonadati</taxon>
        <taxon>Bacteroidota</taxon>
        <taxon>Flavobacteriia</taxon>
        <taxon>Flavobacteriales</taxon>
        <taxon>Flavobacteriaceae</taxon>
        <taxon>Paenimyroides</taxon>
    </lineage>
</organism>
<dbReference type="EMBL" id="JAUFQU010000061">
    <property type="protein sequence ID" value="MDN3709829.1"/>
    <property type="molecule type" value="Genomic_DNA"/>
</dbReference>
<keyword evidence="1" id="KW-0479">Metal-binding</keyword>
<dbReference type="Proteomes" id="UP001242368">
    <property type="component" value="Unassembled WGS sequence"/>
</dbReference>
<proteinExistence type="predicted"/>
<dbReference type="InterPro" id="IPR002509">
    <property type="entry name" value="NODB_dom"/>
</dbReference>
<evidence type="ECO:0000313" key="6">
    <source>
        <dbReference type="Proteomes" id="UP001242368"/>
    </source>
</evidence>
<evidence type="ECO:0000259" key="3">
    <source>
        <dbReference type="PROSITE" id="PS51677"/>
    </source>
</evidence>
<dbReference type="PANTHER" id="PTHR10587:SF133">
    <property type="entry name" value="CHITIN DEACETYLASE 1-RELATED"/>
    <property type="match status" value="1"/>
</dbReference>
<keyword evidence="2 4" id="KW-0378">Hydrolase</keyword>
<evidence type="ECO:0000313" key="4">
    <source>
        <dbReference type="EMBL" id="MDN3705700.1"/>
    </source>
</evidence>
<dbReference type="EC" id="3.-.-.-" evidence="4"/>
<dbReference type="Gene3D" id="3.20.20.370">
    <property type="entry name" value="Glycoside hydrolase/deacetylase"/>
    <property type="match status" value="1"/>
</dbReference>
<evidence type="ECO:0000256" key="1">
    <source>
        <dbReference type="ARBA" id="ARBA00022723"/>
    </source>
</evidence>
<evidence type="ECO:0000313" key="5">
    <source>
        <dbReference type="EMBL" id="MDN3709829.1"/>
    </source>
</evidence>
<gene>
    <name evidence="4" type="ORF">QW060_00990</name>
    <name evidence="5" type="ORF">QW060_23115</name>
</gene>
<sequence length="209" mass="24219">MFLKSSALLRILFHNQLWKVKTKEKKVYLTFDDGPVPEITEWVLDVLRAENIKATFFCIGDNIRKHPLIFEKIIADGHIIGNHTFHHIKGWGCTASAYFQDVEDCRREIEKYYKINSRLFRPPYGKITPVQTAGLLKSGYRIVMWDIVSKDYDQQFGVAKSLQMVTENVSKGSIIVFHDSIKAYDTLQQLLPKCIEVLKTRGYTFDVLN</sequence>
<reference evidence="6" key="2">
    <citation type="journal article" date="2019" name="Int. J. Syst. Evol. Microbiol.">
        <title>The Global Catalogue of Microorganisms (GCM) 10K type strain sequencing project: providing services to taxonomists for standard genome sequencing and annotation.</title>
        <authorList>
            <consortium name="The Broad Institute Genomics Platform"/>
            <consortium name="The Broad Institute Genome Sequencing Center for Infectious Disease"/>
            <person name="Wu L."/>
            <person name="Ma J."/>
        </authorList>
    </citation>
    <scope>NUCLEOTIDE SEQUENCE [LARGE SCALE GENOMIC DNA]</scope>
    <source>
        <strain evidence="6">CECT 7184</strain>
    </source>
</reference>
<dbReference type="RefSeq" id="WP_290361858.1">
    <property type="nucleotide sequence ID" value="NZ_JAUFQU010000001.1"/>
</dbReference>
<keyword evidence="6" id="KW-1185">Reference proteome</keyword>
<name>A0ABT8CR68_9FLAO</name>
<reference evidence="4" key="1">
    <citation type="journal article" date="2014" name="Int. J. Syst. Evol. Microbiol.">
        <title>Complete genome of a new Firmicutes species belonging to the dominant human colonic microbiota ('Ruminococcus bicirculans') reveals two chromosomes and a selective capacity to utilize plant glucans.</title>
        <authorList>
            <consortium name="NISC Comparative Sequencing Program"/>
            <person name="Wegmann U."/>
            <person name="Louis P."/>
            <person name="Goesmann A."/>
            <person name="Henrissat B."/>
            <person name="Duncan S.H."/>
            <person name="Flint H.J."/>
        </authorList>
    </citation>
    <scope>NUCLEOTIDE SEQUENCE</scope>
    <source>
        <strain evidence="4">CECT 7184</strain>
    </source>
</reference>
<dbReference type="Pfam" id="PF01522">
    <property type="entry name" value="Polysacc_deac_1"/>
    <property type="match status" value="1"/>
</dbReference>